<dbReference type="GO" id="GO:0016491">
    <property type="term" value="F:oxidoreductase activity"/>
    <property type="evidence" value="ECO:0007669"/>
    <property type="project" value="UniProtKB-KW"/>
</dbReference>
<sequence length="659" mass="70701">ARDLPGVIEVLTASDIAGVLEDIPSRPMAGEQMIQQMNPPTHPVLAKDKVCYAGQAIAIVVAQDHYVAAEALELILVDYEPLTPIMDPDEAIKSDSPVIHAELGANVSIRLKQEGGDVEAAFAQADHVVRQKYDSQRIAPAPMEPRGILAHYESDDETLTIWNSTQAPHRVKGYLCEALKVPEGKMRVVAPDVGGSFGMKDCIYPEDVLVPYLSMKLERPIKWLESRQENTLSYHGRGQSLAIEMAVKNDGAILGMRVQVVADVGAYFLLTTPSPIFNTVRRINGPYVIPAVSVELAAAVTNKTPTGAFRGTGGPESAFCLERTLDLVAKDLGMDPADVRKKNFIPPEAFPYQTITGPTYDSGEYSNGLDRALELADYKGWREKAAQRGPNEPAIGIGLATVLKSSGSSGSHRIENAQVKIDRDGQITIFTGISPHGQGNETSFAQMTADELGVEPSQVRVVHGDTSLFPNGVGTSASRGLIVGGSALYGVLQEAREKLASLASQVMGCSTGDVSFGEGRVFDSNKPDEGMTIAQLIASARERELLPGDDTGLDFTGSFTLPRPAYSFAAHVVVVEVSRETGHVNFLNYAGVHDSGRIVNPMIVEGQIHGGIAQGIGQALTEGMAYNDDGQPLTASLMDYAVPRAERIPDLQMENIDTP</sequence>
<evidence type="ECO:0000256" key="2">
    <source>
        <dbReference type="ARBA" id="ARBA00023002"/>
    </source>
</evidence>
<evidence type="ECO:0000256" key="1">
    <source>
        <dbReference type="ARBA" id="ARBA00022505"/>
    </source>
</evidence>
<evidence type="ECO:0000259" key="3">
    <source>
        <dbReference type="SMART" id="SM01008"/>
    </source>
</evidence>
<dbReference type="SUPFAM" id="SSF54665">
    <property type="entry name" value="CO dehydrogenase molybdoprotein N-domain-like"/>
    <property type="match status" value="1"/>
</dbReference>
<keyword evidence="2" id="KW-0560">Oxidoreductase</keyword>
<dbReference type="GO" id="GO:0005506">
    <property type="term" value="F:iron ion binding"/>
    <property type="evidence" value="ECO:0007669"/>
    <property type="project" value="InterPro"/>
</dbReference>
<reference evidence="4" key="1">
    <citation type="submission" date="2018-05" db="EMBL/GenBank/DDBJ databases">
        <authorList>
            <person name="Lanie J.A."/>
            <person name="Ng W.-L."/>
            <person name="Kazmierczak K.M."/>
            <person name="Andrzejewski T.M."/>
            <person name="Davidsen T.M."/>
            <person name="Wayne K.J."/>
            <person name="Tettelin H."/>
            <person name="Glass J.I."/>
            <person name="Rusch D."/>
            <person name="Podicherti R."/>
            <person name="Tsui H.-C.T."/>
            <person name="Winkler M.E."/>
        </authorList>
    </citation>
    <scope>NUCLEOTIDE SEQUENCE</scope>
</reference>
<protein>
    <recommendedName>
        <fullName evidence="3">Aldehyde oxidase/xanthine dehydrogenase a/b hammerhead domain-containing protein</fullName>
    </recommendedName>
</protein>
<dbReference type="EMBL" id="UINC01033494">
    <property type="protein sequence ID" value="SVB22877.1"/>
    <property type="molecule type" value="Genomic_DNA"/>
</dbReference>
<dbReference type="PANTHER" id="PTHR11908:SF132">
    <property type="entry name" value="ALDEHYDE OXIDASE 1-RELATED"/>
    <property type="match status" value="1"/>
</dbReference>
<dbReference type="Pfam" id="PF01315">
    <property type="entry name" value="Ald_Xan_dh_C"/>
    <property type="match status" value="1"/>
</dbReference>
<dbReference type="InterPro" id="IPR008274">
    <property type="entry name" value="AldOxase/xan_DH_MoCoBD1"/>
</dbReference>
<dbReference type="InterPro" id="IPR000674">
    <property type="entry name" value="Ald_Oxase/Xan_DH_a/b"/>
</dbReference>
<dbReference type="Gene3D" id="3.30.365.10">
    <property type="entry name" value="Aldehyde oxidase/xanthine dehydrogenase, molybdopterin binding domain"/>
    <property type="match status" value="4"/>
</dbReference>
<dbReference type="SUPFAM" id="SSF56003">
    <property type="entry name" value="Molybdenum cofactor-binding domain"/>
    <property type="match status" value="1"/>
</dbReference>
<name>A0A382CBY9_9ZZZZ</name>
<dbReference type="InterPro" id="IPR036856">
    <property type="entry name" value="Ald_Oxase/Xan_DH_a/b_sf"/>
</dbReference>
<feature type="domain" description="Aldehyde oxidase/xanthine dehydrogenase a/b hammerhead" evidence="3">
    <location>
        <begin position="1"/>
        <end position="83"/>
    </location>
</feature>
<accession>A0A382CBY9</accession>
<organism evidence="4">
    <name type="scientific">marine metagenome</name>
    <dbReference type="NCBI Taxonomy" id="408172"/>
    <lineage>
        <taxon>unclassified sequences</taxon>
        <taxon>metagenomes</taxon>
        <taxon>ecological metagenomes</taxon>
    </lineage>
</organism>
<feature type="non-terminal residue" evidence="4">
    <location>
        <position position="659"/>
    </location>
</feature>
<gene>
    <name evidence="4" type="ORF">METZ01_LOCUS175731</name>
</gene>
<dbReference type="AlphaFoldDB" id="A0A382CBY9"/>
<proteinExistence type="predicted"/>
<keyword evidence="1" id="KW-0500">Molybdenum</keyword>
<evidence type="ECO:0000313" key="4">
    <source>
        <dbReference type="EMBL" id="SVB22877.1"/>
    </source>
</evidence>
<dbReference type="InterPro" id="IPR016208">
    <property type="entry name" value="Ald_Oxase/xanthine_DH-like"/>
</dbReference>
<dbReference type="InterPro" id="IPR046867">
    <property type="entry name" value="AldOxase/xan_DH_MoCoBD2"/>
</dbReference>
<dbReference type="Gene3D" id="3.90.1170.50">
    <property type="entry name" value="Aldehyde oxidase/xanthine dehydrogenase, a/b hammerhead"/>
    <property type="match status" value="1"/>
</dbReference>
<dbReference type="PANTHER" id="PTHR11908">
    <property type="entry name" value="XANTHINE DEHYDROGENASE"/>
    <property type="match status" value="1"/>
</dbReference>
<dbReference type="Pfam" id="PF02738">
    <property type="entry name" value="MoCoBD_1"/>
    <property type="match status" value="1"/>
</dbReference>
<dbReference type="SMART" id="SM01008">
    <property type="entry name" value="Ald_Xan_dh_C"/>
    <property type="match status" value="1"/>
</dbReference>
<dbReference type="Pfam" id="PF20256">
    <property type="entry name" value="MoCoBD_2"/>
    <property type="match status" value="1"/>
</dbReference>
<dbReference type="InterPro" id="IPR037165">
    <property type="entry name" value="AldOxase/xan_DH_Mopterin-bd_sf"/>
</dbReference>
<feature type="non-terminal residue" evidence="4">
    <location>
        <position position="1"/>
    </location>
</feature>